<dbReference type="GO" id="GO:0005737">
    <property type="term" value="C:cytoplasm"/>
    <property type="evidence" value="ECO:0007669"/>
    <property type="project" value="TreeGrafter"/>
</dbReference>
<evidence type="ECO:0000313" key="5">
    <source>
        <dbReference type="Proteomes" id="UP000593567"/>
    </source>
</evidence>
<organism evidence="4 5">
    <name type="scientific">Bugula neritina</name>
    <name type="common">Brown bryozoan</name>
    <name type="synonym">Sertularia neritina</name>
    <dbReference type="NCBI Taxonomy" id="10212"/>
    <lineage>
        <taxon>Eukaryota</taxon>
        <taxon>Metazoa</taxon>
        <taxon>Spiralia</taxon>
        <taxon>Lophotrochozoa</taxon>
        <taxon>Bryozoa</taxon>
        <taxon>Gymnolaemata</taxon>
        <taxon>Cheilostomatida</taxon>
        <taxon>Flustrina</taxon>
        <taxon>Buguloidea</taxon>
        <taxon>Bugulidae</taxon>
        <taxon>Bugula</taxon>
    </lineage>
</organism>
<reference evidence="4" key="1">
    <citation type="submission" date="2020-06" db="EMBL/GenBank/DDBJ databases">
        <title>Draft genome of Bugula neritina, a colonial animal packing powerful symbionts and potential medicines.</title>
        <authorList>
            <person name="Rayko M."/>
        </authorList>
    </citation>
    <scope>NUCLEOTIDE SEQUENCE [LARGE SCALE GENOMIC DNA]</scope>
    <source>
        <strain evidence="4">Kwan_BN1</strain>
    </source>
</reference>
<dbReference type="GO" id="GO:0000287">
    <property type="term" value="F:magnesium ion binding"/>
    <property type="evidence" value="ECO:0007669"/>
    <property type="project" value="InterPro"/>
</dbReference>
<dbReference type="Pfam" id="PF14572">
    <property type="entry name" value="Pribosyl_synth"/>
    <property type="match status" value="1"/>
</dbReference>
<dbReference type="InterPro" id="IPR005946">
    <property type="entry name" value="Rib-P_diPkinase"/>
</dbReference>
<dbReference type="AlphaFoldDB" id="A0A7J7J353"/>
<feature type="domain" description="Ribose-phosphate pyrophosphokinase N-terminal" evidence="3">
    <location>
        <begin position="54"/>
        <end position="154"/>
    </location>
</feature>
<protein>
    <recommendedName>
        <fullName evidence="3">Ribose-phosphate pyrophosphokinase N-terminal domain-containing protein</fullName>
    </recommendedName>
</protein>
<dbReference type="GO" id="GO:0004749">
    <property type="term" value="F:ribose phosphate diphosphokinase activity"/>
    <property type="evidence" value="ECO:0007669"/>
    <property type="project" value="TreeGrafter"/>
</dbReference>
<evidence type="ECO:0000313" key="4">
    <source>
        <dbReference type="EMBL" id="KAF6020533.1"/>
    </source>
</evidence>
<dbReference type="GO" id="GO:0006164">
    <property type="term" value="P:purine nucleotide biosynthetic process"/>
    <property type="evidence" value="ECO:0007669"/>
    <property type="project" value="TreeGrafter"/>
</dbReference>
<evidence type="ECO:0000259" key="3">
    <source>
        <dbReference type="Pfam" id="PF13793"/>
    </source>
</evidence>
<dbReference type="Gene3D" id="3.40.50.2020">
    <property type="match status" value="2"/>
</dbReference>
<dbReference type="InterPro" id="IPR029057">
    <property type="entry name" value="PRTase-like"/>
</dbReference>
<comment type="caution">
    <text evidence="4">The sequence shown here is derived from an EMBL/GenBank/DDBJ whole genome shotgun (WGS) entry which is preliminary data.</text>
</comment>
<dbReference type="Pfam" id="PF13793">
    <property type="entry name" value="Pribosyltran_N"/>
    <property type="match status" value="1"/>
</dbReference>
<sequence>MAFNPTQNLPNYTLNGSVLEHVNYAKYLGVLLKSDCKFDAHINTKLKVWNISCVYRRLEITQGKCSVLHKTNRETQVEIGESVRGKDIYIVQTGTKNVNNDIMELLIIAYACKTSCARNIVGVIPYLPYCKQSKMRKRGSIVSKLVADMLSTAGLNHILTMDLHHKEIQGFFNFPVDNLRASSFLLQYIRESIPDWRNAILVARNPNAVNRASSFAERLQLGFAVIHGEEKELDSEKDDGRASPPPTRITSVDVHDLPVLNRKEKPPMNVVGDVGGKIAIIVDDLIDEVDSFIAAAELLRERGAYKIYVVATHGLLSLDAPQLLEDSVIDEVVVTNAIPHEVQKLQCGKIKTVDVSALFAEAIRRIHNQESMSHLFRNVAADD</sequence>
<dbReference type="GO" id="GO:0005524">
    <property type="term" value="F:ATP binding"/>
    <property type="evidence" value="ECO:0007669"/>
    <property type="project" value="TreeGrafter"/>
</dbReference>
<dbReference type="FunFam" id="3.40.50.2020:FF:000036">
    <property type="entry name" value="Uncharacterized protein, isoform B"/>
    <property type="match status" value="1"/>
</dbReference>
<dbReference type="PANTHER" id="PTHR10210:SF53">
    <property type="entry name" value="GH23275P"/>
    <property type="match status" value="1"/>
</dbReference>
<dbReference type="GO" id="GO:0006015">
    <property type="term" value="P:5-phosphoribose 1-diphosphate biosynthetic process"/>
    <property type="evidence" value="ECO:0007669"/>
    <property type="project" value="TreeGrafter"/>
</dbReference>
<dbReference type="CDD" id="cd06223">
    <property type="entry name" value="PRTases_typeI"/>
    <property type="match status" value="1"/>
</dbReference>
<dbReference type="OrthoDB" id="413572at2759"/>
<comment type="similarity">
    <text evidence="1">Belongs to the ribose-phosphate pyrophosphokinase family.</text>
</comment>
<dbReference type="PANTHER" id="PTHR10210">
    <property type="entry name" value="RIBOSE-PHOSPHATE DIPHOSPHOKINASE FAMILY MEMBER"/>
    <property type="match status" value="1"/>
</dbReference>
<dbReference type="EMBL" id="VXIV02003164">
    <property type="protein sequence ID" value="KAF6020533.1"/>
    <property type="molecule type" value="Genomic_DNA"/>
</dbReference>
<dbReference type="GO" id="GO:0002189">
    <property type="term" value="C:ribose phosphate diphosphokinase complex"/>
    <property type="evidence" value="ECO:0007669"/>
    <property type="project" value="TreeGrafter"/>
</dbReference>
<gene>
    <name evidence="4" type="ORF">EB796_021168</name>
</gene>
<dbReference type="InterPro" id="IPR029099">
    <property type="entry name" value="Pribosyltran_N"/>
</dbReference>
<name>A0A7J7J353_BUGNE</name>
<dbReference type="InterPro" id="IPR000836">
    <property type="entry name" value="PRTase_dom"/>
</dbReference>
<dbReference type="SMART" id="SM01400">
    <property type="entry name" value="Pribosyltran_N"/>
    <property type="match status" value="1"/>
</dbReference>
<dbReference type="FunFam" id="3.40.50.2020:FF:000024">
    <property type="entry name" value="Putative phosphoribosyl pyrophosphate synthase-associated protein 1"/>
    <property type="match status" value="1"/>
</dbReference>
<dbReference type="Proteomes" id="UP000593567">
    <property type="component" value="Unassembled WGS sequence"/>
</dbReference>
<evidence type="ECO:0000256" key="1">
    <source>
        <dbReference type="ARBA" id="ARBA00006478"/>
    </source>
</evidence>
<dbReference type="NCBIfam" id="TIGR01251">
    <property type="entry name" value="ribP_PPkin"/>
    <property type="match status" value="1"/>
</dbReference>
<proteinExistence type="inferred from homology"/>
<accession>A0A7J7J353</accession>
<keyword evidence="2" id="KW-0545">Nucleotide biosynthesis</keyword>
<evidence type="ECO:0000256" key="2">
    <source>
        <dbReference type="ARBA" id="ARBA00022727"/>
    </source>
</evidence>
<keyword evidence="5" id="KW-1185">Reference proteome</keyword>
<dbReference type="SUPFAM" id="SSF53271">
    <property type="entry name" value="PRTase-like"/>
    <property type="match status" value="2"/>
</dbReference>